<accession>A0A6J7WMX9</accession>
<proteinExistence type="predicted"/>
<dbReference type="EMBL" id="LR798257">
    <property type="protein sequence ID" value="CAB5218158.1"/>
    <property type="molecule type" value="Genomic_DNA"/>
</dbReference>
<sequence length="73" mass="8522">MKERIEGLPEDWRWLALIIDNEVVSRMAWDPRLAAILLSNPVVVDLEDKWDEVFEGFGYVDGEFIQKGEEVGW</sequence>
<gene>
    <name evidence="1" type="ORF">UFOVP204_40</name>
</gene>
<protein>
    <submittedName>
        <fullName evidence="1">Uncharacterized protein</fullName>
    </submittedName>
</protein>
<evidence type="ECO:0000313" key="1">
    <source>
        <dbReference type="EMBL" id="CAB5218158.1"/>
    </source>
</evidence>
<reference evidence="1" key="1">
    <citation type="submission" date="2020-05" db="EMBL/GenBank/DDBJ databases">
        <authorList>
            <person name="Chiriac C."/>
            <person name="Salcher M."/>
            <person name="Ghai R."/>
            <person name="Kavagutti S V."/>
        </authorList>
    </citation>
    <scope>NUCLEOTIDE SEQUENCE</scope>
</reference>
<organism evidence="1">
    <name type="scientific">uncultured Caudovirales phage</name>
    <dbReference type="NCBI Taxonomy" id="2100421"/>
    <lineage>
        <taxon>Viruses</taxon>
        <taxon>Duplodnaviria</taxon>
        <taxon>Heunggongvirae</taxon>
        <taxon>Uroviricota</taxon>
        <taxon>Caudoviricetes</taxon>
        <taxon>Peduoviridae</taxon>
        <taxon>Maltschvirus</taxon>
        <taxon>Maltschvirus maltsch</taxon>
    </lineage>
</organism>
<name>A0A6J7WMX9_9CAUD</name>